<evidence type="ECO:0000256" key="2">
    <source>
        <dbReference type="ARBA" id="ARBA00022695"/>
    </source>
</evidence>
<feature type="domain" description="Reverse transcriptase RNase H-like" evidence="7">
    <location>
        <begin position="67"/>
        <end position="174"/>
    </location>
</feature>
<dbReference type="PANTHER" id="PTHR34072">
    <property type="entry name" value="ENZYMATIC POLYPROTEIN-RELATED"/>
    <property type="match status" value="1"/>
</dbReference>
<dbReference type="GO" id="GO:0004519">
    <property type="term" value="F:endonuclease activity"/>
    <property type="evidence" value="ECO:0007669"/>
    <property type="project" value="UniProtKB-KW"/>
</dbReference>
<evidence type="ECO:0000313" key="8">
    <source>
        <dbReference type="EMBL" id="MBW0555171.1"/>
    </source>
</evidence>
<evidence type="ECO:0000256" key="1">
    <source>
        <dbReference type="ARBA" id="ARBA00022679"/>
    </source>
</evidence>
<evidence type="ECO:0000256" key="3">
    <source>
        <dbReference type="ARBA" id="ARBA00022722"/>
    </source>
</evidence>
<dbReference type="AlphaFoldDB" id="A0A9Q3PCS6"/>
<evidence type="ECO:0000256" key="6">
    <source>
        <dbReference type="ARBA" id="ARBA00022918"/>
    </source>
</evidence>
<dbReference type="Proteomes" id="UP000765509">
    <property type="component" value="Unassembled WGS sequence"/>
</dbReference>
<evidence type="ECO:0000313" key="9">
    <source>
        <dbReference type="Proteomes" id="UP000765509"/>
    </source>
</evidence>
<evidence type="ECO:0000256" key="4">
    <source>
        <dbReference type="ARBA" id="ARBA00022759"/>
    </source>
</evidence>
<keyword evidence="4" id="KW-0255">Endonuclease</keyword>
<dbReference type="EMBL" id="AVOT02062088">
    <property type="protein sequence ID" value="MBW0555171.1"/>
    <property type="molecule type" value="Genomic_DNA"/>
</dbReference>
<keyword evidence="5" id="KW-0378">Hydrolase</keyword>
<keyword evidence="9" id="KW-1185">Reference proteome</keyword>
<sequence length="192" mass="21671">MKISLKNCNFGFEELKALGHIVSGFRLGMEKNKLAEVTVFEKTQERIEAYEKIIKALAEAPLLLIPDWNVPFELYVDACGDGLGAALHQVQIIDEKPTEGTVCYISRQLKSTEARYGASQMECSCLVWALDKLHYYLDDSVFELITDCTSVKSLLSMKTPNSHILRWQIVIQVYRGNMTIVYKAGKPDKSSD</sequence>
<gene>
    <name evidence="8" type="ORF">O181_094886</name>
</gene>
<evidence type="ECO:0000259" key="7">
    <source>
        <dbReference type="Pfam" id="PF17917"/>
    </source>
</evidence>
<proteinExistence type="predicted"/>
<keyword evidence="1" id="KW-0808">Transferase</keyword>
<keyword evidence="3" id="KW-0540">Nuclease</keyword>
<dbReference type="GO" id="GO:0016787">
    <property type="term" value="F:hydrolase activity"/>
    <property type="evidence" value="ECO:0007669"/>
    <property type="project" value="UniProtKB-KW"/>
</dbReference>
<accession>A0A9Q3PCS6</accession>
<protein>
    <recommendedName>
        <fullName evidence="7">Reverse transcriptase RNase H-like domain-containing protein</fullName>
    </recommendedName>
</protein>
<keyword evidence="2" id="KW-0548">Nucleotidyltransferase</keyword>
<name>A0A9Q3PCS6_9BASI</name>
<dbReference type="InterPro" id="IPR043502">
    <property type="entry name" value="DNA/RNA_pol_sf"/>
</dbReference>
<evidence type="ECO:0000256" key="5">
    <source>
        <dbReference type="ARBA" id="ARBA00022801"/>
    </source>
</evidence>
<dbReference type="CDD" id="cd09274">
    <property type="entry name" value="RNase_HI_RT_Ty3"/>
    <property type="match status" value="1"/>
</dbReference>
<reference evidence="8" key="1">
    <citation type="submission" date="2021-03" db="EMBL/GenBank/DDBJ databases">
        <title>Draft genome sequence of rust myrtle Austropuccinia psidii MF-1, a brazilian biotype.</title>
        <authorList>
            <person name="Quecine M.C."/>
            <person name="Pachon D.M.R."/>
            <person name="Bonatelli M.L."/>
            <person name="Correr F.H."/>
            <person name="Franceschini L.M."/>
            <person name="Leite T.F."/>
            <person name="Margarido G.R.A."/>
            <person name="Almeida C.A."/>
            <person name="Ferrarezi J.A."/>
            <person name="Labate C.A."/>
        </authorList>
    </citation>
    <scope>NUCLEOTIDE SEQUENCE</scope>
    <source>
        <strain evidence="8">MF-1</strain>
    </source>
</reference>
<keyword evidence="6" id="KW-0695">RNA-directed DNA polymerase</keyword>
<dbReference type="SUPFAM" id="SSF56672">
    <property type="entry name" value="DNA/RNA polymerases"/>
    <property type="match status" value="1"/>
</dbReference>
<dbReference type="PANTHER" id="PTHR34072:SF52">
    <property type="entry name" value="RIBONUCLEASE H"/>
    <property type="match status" value="1"/>
</dbReference>
<comment type="caution">
    <text evidence="8">The sequence shown here is derived from an EMBL/GenBank/DDBJ whole genome shotgun (WGS) entry which is preliminary data.</text>
</comment>
<organism evidence="8 9">
    <name type="scientific">Austropuccinia psidii MF-1</name>
    <dbReference type="NCBI Taxonomy" id="1389203"/>
    <lineage>
        <taxon>Eukaryota</taxon>
        <taxon>Fungi</taxon>
        <taxon>Dikarya</taxon>
        <taxon>Basidiomycota</taxon>
        <taxon>Pucciniomycotina</taxon>
        <taxon>Pucciniomycetes</taxon>
        <taxon>Pucciniales</taxon>
        <taxon>Sphaerophragmiaceae</taxon>
        <taxon>Austropuccinia</taxon>
    </lineage>
</organism>
<dbReference type="InterPro" id="IPR041373">
    <property type="entry name" value="RT_RNaseH"/>
</dbReference>
<dbReference type="Pfam" id="PF17917">
    <property type="entry name" value="RT_RNaseH"/>
    <property type="match status" value="1"/>
</dbReference>
<dbReference type="GO" id="GO:0003964">
    <property type="term" value="F:RNA-directed DNA polymerase activity"/>
    <property type="evidence" value="ECO:0007669"/>
    <property type="project" value="UniProtKB-KW"/>
</dbReference>